<gene>
    <name evidence="1" type="ORF">SCUD_LOCUS10059</name>
</gene>
<evidence type="ECO:0000313" key="3">
    <source>
        <dbReference type="WBParaSite" id="SCUD_0001005901-mRNA-1"/>
    </source>
</evidence>
<organism evidence="3">
    <name type="scientific">Schistosoma curassoni</name>
    <dbReference type="NCBI Taxonomy" id="6186"/>
    <lineage>
        <taxon>Eukaryota</taxon>
        <taxon>Metazoa</taxon>
        <taxon>Spiralia</taxon>
        <taxon>Lophotrochozoa</taxon>
        <taxon>Platyhelminthes</taxon>
        <taxon>Trematoda</taxon>
        <taxon>Digenea</taxon>
        <taxon>Strigeidida</taxon>
        <taxon>Schistosomatoidea</taxon>
        <taxon>Schistosomatidae</taxon>
        <taxon>Schistosoma</taxon>
    </lineage>
</organism>
<accession>A0A183K4Y8</accession>
<dbReference type="Proteomes" id="UP000279833">
    <property type="component" value="Unassembled WGS sequence"/>
</dbReference>
<evidence type="ECO:0000313" key="1">
    <source>
        <dbReference type="EMBL" id="VDP38278.1"/>
    </source>
</evidence>
<name>A0A183K4Y8_9TREM</name>
<reference evidence="3" key="1">
    <citation type="submission" date="2016-06" db="UniProtKB">
        <authorList>
            <consortium name="WormBaseParasite"/>
        </authorList>
    </citation>
    <scope>IDENTIFICATION</scope>
</reference>
<proteinExistence type="predicted"/>
<keyword evidence="2" id="KW-1185">Reference proteome</keyword>
<sequence length="62" mass="7006">MYTLVRVNKARTTIVVEQTEELFEKIQYNCFHLSLTCNKIGNCVATGRRSSAVCNQILNAVI</sequence>
<dbReference type="WBParaSite" id="SCUD_0001005901-mRNA-1">
    <property type="protein sequence ID" value="SCUD_0001005901-mRNA-1"/>
    <property type="gene ID" value="SCUD_0001005901"/>
</dbReference>
<protein>
    <submittedName>
        <fullName evidence="1 3">Uncharacterized protein</fullName>
    </submittedName>
</protein>
<evidence type="ECO:0000313" key="2">
    <source>
        <dbReference type="Proteomes" id="UP000279833"/>
    </source>
</evidence>
<dbReference type="AlphaFoldDB" id="A0A183K4Y8"/>
<dbReference type="EMBL" id="UZAK01033558">
    <property type="protein sequence ID" value="VDP38278.1"/>
    <property type="molecule type" value="Genomic_DNA"/>
</dbReference>
<reference evidence="1 2" key="2">
    <citation type="submission" date="2018-11" db="EMBL/GenBank/DDBJ databases">
        <authorList>
            <consortium name="Pathogen Informatics"/>
        </authorList>
    </citation>
    <scope>NUCLEOTIDE SEQUENCE [LARGE SCALE GENOMIC DNA]</scope>
    <source>
        <strain evidence="1">Dakar</strain>
        <strain evidence="2">Dakar, Senegal</strain>
    </source>
</reference>